<keyword evidence="3" id="KW-1185">Reference proteome</keyword>
<name>A0A6C7E6S0_ILUCY</name>
<sequence length="166" mass="16697">MLLSASACGDDTASVDEPGVDAAVDDVTDVVDELIASLNGLGLDSAASAVASADLTDIVDAGEFTFLAPNNDAFFAVDADELADLLADPGQVERVLRNHIIASAVVADELRDGASMEAASGRMLDVTVDGNAVTIGGITVVEAEVATGASAETQGVVHIVDGLILE</sequence>
<dbReference type="InterPro" id="IPR000782">
    <property type="entry name" value="FAS1_domain"/>
</dbReference>
<dbReference type="PANTHER" id="PTHR10900">
    <property type="entry name" value="PERIOSTIN-RELATED"/>
    <property type="match status" value="1"/>
</dbReference>
<evidence type="ECO:0000313" key="2">
    <source>
        <dbReference type="EMBL" id="BAN00939.1"/>
    </source>
</evidence>
<dbReference type="SMART" id="SM00554">
    <property type="entry name" value="FAS1"/>
    <property type="match status" value="1"/>
</dbReference>
<dbReference type="KEGG" id="aym:YM304_06250"/>
<dbReference type="Gene3D" id="2.30.180.10">
    <property type="entry name" value="FAS1 domain"/>
    <property type="match status" value="1"/>
</dbReference>
<dbReference type="GO" id="GO:0005615">
    <property type="term" value="C:extracellular space"/>
    <property type="evidence" value="ECO:0007669"/>
    <property type="project" value="TreeGrafter"/>
</dbReference>
<dbReference type="Proteomes" id="UP000011863">
    <property type="component" value="Chromosome"/>
</dbReference>
<protein>
    <recommendedName>
        <fullName evidence="1">FAS1 domain-containing protein</fullName>
    </recommendedName>
</protein>
<organism evidence="2 3">
    <name type="scientific">Ilumatobacter coccineus (strain NBRC 103263 / KCTC 29153 / YM16-304)</name>
    <dbReference type="NCBI Taxonomy" id="1313172"/>
    <lineage>
        <taxon>Bacteria</taxon>
        <taxon>Bacillati</taxon>
        <taxon>Actinomycetota</taxon>
        <taxon>Acidimicrobiia</taxon>
        <taxon>Acidimicrobiales</taxon>
        <taxon>Ilumatobacteraceae</taxon>
        <taxon>Ilumatobacter</taxon>
    </lineage>
</organism>
<dbReference type="PANTHER" id="PTHR10900:SF77">
    <property type="entry name" value="FI19380P1"/>
    <property type="match status" value="1"/>
</dbReference>
<evidence type="ECO:0000313" key="3">
    <source>
        <dbReference type="Proteomes" id="UP000011863"/>
    </source>
</evidence>
<proteinExistence type="predicted"/>
<dbReference type="PROSITE" id="PS50213">
    <property type="entry name" value="FAS1"/>
    <property type="match status" value="1"/>
</dbReference>
<reference evidence="2 3" key="1">
    <citation type="journal article" date="2013" name="Int. J. Syst. Evol. Microbiol.">
        <title>Ilumatobacter nonamiense sp. nov. and Ilumatobacter coccineum sp. nov., isolated from seashore sand.</title>
        <authorList>
            <person name="Matsumoto A."/>
            <person name="Kasai H."/>
            <person name="Matsuo Y."/>
            <person name="Shizuri Y."/>
            <person name="Ichikawa N."/>
            <person name="Fujita N."/>
            <person name="Omura S."/>
            <person name="Takahashi Y."/>
        </authorList>
    </citation>
    <scope>NUCLEOTIDE SEQUENCE [LARGE SCALE GENOMIC DNA]</scope>
    <source>
        <strain evidence="3">NBRC 103263 / KCTC 29153 / YM16-304</strain>
    </source>
</reference>
<evidence type="ECO:0000259" key="1">
    <source>
        <dbReference type="PROSITE" id="PS50213"/>
    </source>
</evidence>
<dbReference type="SUPFAM" id="SSF82153">
    <property type="entry name" value="FAS1 domain"/>
    <property type="match status" value="1"/>
</dbReference>
<feature type="domain" description="FAS1" evidence="1">
    <location>
        <begin position="27"/>
        <end position="164"/>
    </location>
</feature>
<accession>A0A6C7E6S0</accession>
<gene>
    <name evidence="2" type="ORF">YM304_06250</name>
</gene>
<dbReference type="InterPro" id="IPR036378">
    <property type="entry name" value="FAS1_dom_sf"/>
</dbReference>
<dbReference type="AlphaFoldDB" id="A0A6C7E6S0"/>
<dbReference type="EMBL" id="AP012057">
    <property type="protein sequence ID" value="BAN00939.1"/>
    <property type="molecule type" value="Genomic_DNA"/>
</dbReference>
<dbReference type="InterPro" id="IPR050904">
    <property type="entry name" value="Adhesion/Biosynth-related"/>
</dbReference>
<dbReference type="Pfam" id="PF02469">
    <property type="entry name" value="Fasciclin"/>
    <property type="match status" value="1"/>
</dbReference>